<dbReference type="Proteomes" id="UP001199915">
    <property type="component" value="Unassembled WGS sequence"/>
</dbReference>
<accession>A0AAE3F5G8</accession>
<proteinExistence type="predicted"/>
<name>A0AAE3F5G8_9FIRM</name>
<dbReference type="RefSeq" id="WP_238033672.1">
    <property type="nucleotide sequence ID" value="NZ_JAKNFS010000032.1"/>
</dbReference>
<comment type="caution">
    <text evidence="1">The sequence shown here is derived from an EMBL/GenBank/DDBJ whole genome shotgun (WGS) entry which is preliminary data.</text>
</comment>
<sequence>MKIYRNGKEIVLTDEEIMEAHAEHIKSFMRNELITVYGLPDEEAEDYAELAYSHYTSGNGYTEYDCIEWAVTIYDLPNLELEDSYLLLWPKGTKKFFSSLDDAVFAAATKVSFPFPAYEQIWILASNDKGKVVPVKKYRSSDLLLEDLWKSLTDVPFDPDSEDRLVLAEPWFNFPAGTDQEEIWAWFDERYSGGVAKLMFPSLFNPSQKEPSETASLLDAVEKKVFSMHSTNPDAFTDPDTILADLFSKVDMQFTGTSEELFNIYRRSGDKQAVKDLFLFFTDISFDEYLQKCIEETASLAVADLKS</sequence>
<organism evidence="1 2">
    <name type="scientific">Fusicatenibacter saccharivorans</name>
    <dbReference type="NCBI Taxonomy" id="1150298"/>
    <lineage>
        <taxon>Bacteria</taxon>
        <taxon>Bacillati</taxon>
        <taxon>Bacillota</taxon>
        <taxon>Clostridia</taxon>
        <taxon>Lachnospirales</taxon>
        <taxon>Lachnospiraceae</taxon>
        <taxon>Fusicatenibacter</taxon>
    </lineage>
</organism>
<gene>
    <name evidence="1" type="ORF">L0N21_16795</name>
</gene>
<evidence type="ECO:0000313" key="2">
    <source>
        <dbReference type="Proteomes" id="UP001199915"/>
    </source>
</evidence>
<dbReference type="AlphaFoldDB" id="A0AAE3F5G8"/>
<dbReference type="EMBL" id="JAKNFS010000032">
    <property type="protein sequence ID" value="MCG4767146.1"/>
    <property type="molecule type" value="Genomic_DNA"/>
</dbReference>
<protein>
    <submittedName>
        <fullName evidence="1">Uncharacterized protein</fullName>
    </submittedName>
</protein>
<reference evidence="1" key="1">
    <citation type="submission" date="2022-01" db="EMBL/GenBank/DDBJ databases">
        <title>Collection of gut derived symbiotic bacterial strains cultured from healthy donors.</title>
        <authorList>
            <person name="Lin H."/>
            <person name="Kohout C."/>
            <person name="Waligurski E."/>
            <person name="Pamer E.G."/>
        </authorList>
    </citation>
    <scope>NUCLEOTIDE SEQUENCE</scope>
    <source>
        <strain evidence="1">DFI.5.49</strain>
    </source>
</reference>
<evidence type="ECO:0000313" key="1">
    <source>
        <dbReference type="EMBL" id="MCG4767146.1"/>
    </source>
</evidence>